<gene>
    <name evidence="1" type="ORF">OPV22_028207</name>
</gene>
<evidence type="ECO:0000313" key="2">
    <source>
        <dbReference type="Proteomes" id="UP001222027"/>
    </source>
</evidence>
<dbReference type="AlphaFoldDB" id="A0AAV8Q216"/>
<reference evidence="1 2" key="1">
    <citation type="submission" date="2022-12" db="EMBL/GenBank/DDBJ databases">
        <title>Chromosome-scale assembly of the Ensete ventricosum genome.</title>
        <authorList>
            <person name="Dussert Y."/>
            <person name="Stocks J."/>
            <person name="Wendawek A."/>
            <person name="Woldeyes F."/>
            <person name="Nichols R.A."/>
            <person name="Borrell J.S."/>
        </authorList>
    </citation>
    <scope>NUCLEOTIDE SEQUENCE [LARGE SCALE GENOMIC DNA]</scope>
    <source>
        <strain evidence="2">cv. Maze</strain>
        <tissue evidence="1">Seeds</tissue>
    </source>
</reference>
<protein>
    <submittedName>
        <fullName evidence="1">Uncharacterized protein</fullName>
    </submittedName>
</protein>
<organism evidence="1 2">
    <name type="scientific">Ensete ventricosum</name>
    <name type="common">Abyssinian banana</name>
    <name type="synonym">Musa ensete</name>
    <dbReference type="NCBI Taxonomy" id="4639"/>
    <lineage>
        <taxon>Eukaryota</taxon>
        <taxon>Viridiplantae</taxon>
        <taxon>Streptophyta</taxon>
        <taxon>Embryophyta</taxon>
        <taxon>Tracheophyta</taxon>
        <taxon>Spermatophyta</taxon>
        <taxon>Magnoliopsida</taxon>
        <taxon>Liliopsida</taxon>
        <taxon>Zingiberales</taxon>
        <taxon>Musaceae</taxon>
        <taxon>Ensete</taxon>
    </lineage>
</organism>
<name>A0AAV8Q216_ENSVE</name>
<sequence>MARLTSDETEKGETGKILITLSISNYIDRYQDTNIKGTKPDWRPKKCFSASLISLRWVVSFRERRIRQAWELGKWQLLTVLKTPWQLLVPVLIIRSSQGRCMFPQRR</sequence>
<comment type="caution">
    <text evidence="1">The sequence shown here is derived from an EMBL/GenBank/DDBJ whole genome shotgun (WGS) entry which is preliminary data.</text>
</comment>
<keyword evidence="2" id="KW-1185">Reference proteome</keyword>
<accession>A0AAV8Q216</accession>
<dbReference type="EMBL" id="JAQQAF010000008">
    <property type="protein sequence ID" value="KAJ8465655.1"/>
    <property type="molecule type" value="Genomic_DNA"/>
</dbReference>
<dbReference type="Proteomes" id="UP001222027">
    <property type="component" value="Unassembled WGS sequence"/>
</dbReference>
<evidence type="ECO:0000313" key="1">
    <source>
        <dbReference type="EMBL" id="KAJ8465655.1"/>
    </source>
</evidence>
<proteinExistence type="predicted"/>